<organism evidence="2 3">
    <name type="scientific">Euplotes crassus</name>
    <dbReference type="NCBI Taxonomy" id="5936"/>
    <lineage>
        <taxon>Eukaryota</taxon>
        <taxon>Sar</taxon>
        <taxon>Alveolata</taxon>
        <taxon>Ciliophora</taxon>
        <taxon>Intramacronucleata</taxon>
        <taxon>Spirotrichea</taxon>
        <taxon>Hypotrichia</taxon>
        <taxon>Euplotida</taxon>
        <taxon>Euplotidae</taxon>
        <taxon>Moneuplotes</taxon>
    </lineage>
</organism>
<reference evidence="2" key="1">
    <citation type="submission" date="2023-07" db="EMBL/GenBank/DDBJ databases">
        <authorList>
            <consortium name="AG Swart"/>
            <person name="Singh M."/>
            <person name="Singh A."/>
            <person name="Seah K."/>
            <person name="Emmerich C."/>
        </authorList>
    </citation>
    <scope>NUCLEOTIDE SEQUENCE</scope>
    <source>
        <strain evidence="2">DP1</strain>
    </source>
</reference>
<name>A0AAD1UPY1_EUPCR</name>
<sequence>MKKEKENKKNLSVLDEGGPLSRHARDPFSRVFKKPEFSLAKLKENIKKAQEKISNREEISIRKAPRIDKRNESDLGLAKIAMTSISTPLAKKWPIKKTKNLPSQGQNQSSVFGNF</sequence>
<dbReference type="AlphaFoldDB" id="A0AAD1UPY1"/>
<evidence type="ECO:0000313" key="3">
    <source>
        <dbReference type="Proteomes" id="UP001295684"/>
    </source>
</evidence>
<dbReference type="Proteomes" id="UP001295684">
    <property type="component" value="Unassembled WGS sequence"/>
</dbReference>
<evidence type="ECO:0000313" key="2">
    <source>
        <dbReference type="EMBL" id="CAI2371508.1"/>
    </source>
</evidence>
<gene>
    <name evidence="2" type="ORF">ECRASSUSDP1_LOCUS12831</name>
</gene>
<feature type="region of interest" description="Disordered" evidence="1">
    <location>
        <begin position="1"/>
        <end position="27"/>
    </location>
</feature>
<keyword evidence="3" id="KW-1185">Reference proteome</keyword>
<comment type="caution">
    <text evidence="2">The sequence shown here is derived from an EMBL/GenBank/DDBJ whole genome shotgun (WGS) entry which is preliminary data.</text>
</comment>
<protein>
    <submittedName>
        <fullName evidence="2">Uncharacterized protein</fullName>
    </submittedName>
</protein>
<proteinExistence type="predicted"/>
<dbReference type="EMBL" id="CAMPGE010012748">
    <property type="protein sequence ID" value="CAI2371508.1"/>
    <property type="molecule type" value="Genomic_DNA"/>
</dbReference>
<accession>A0AAD1UPY1</accession>
<evidence type="ECO:0000256" key="1">
    <source>
        <dbReference type="SAM" id="MobiDB-lite"/>
    </source>
</evidence>